<dbReference type="AlphaFoldDB" id="A0AAV4WBN5"/>
<gene>
    <name evidence="1" type="ORF">CEXT_282671</name>
</gene>
<evidence type="ECO:0000313" key="2">
    <source>
        <dbReference type="Proteomes" id="UP001054945"/>
    </source>
</evidence>
<evidence type="ECO:0000313" key="1">
    <source>
        <dbReference type="EMBL" id="GIY80152.1"/>
    </source>
</evidence>
<comment type="caution">
    <text evidence="1">The sequence shown here is derived from an EMBL/GenBank/DDBJ whole genome shotgun (WGS) entry which is preliminary data.</text>
</comment>
<name>A0AAV4WBN5_CAEEX</name>
<organism evidence="1 2">
    <name type="scientific">Caerostris extrusa</name>
    <name type="common">Bark spider</name>
    <name type="synonym">Caerostris bankana</name>
    <dbReference type="NCBI Taxonomy" id="172846"/>
    <lineage>
        <taxon>Eukaryota</taxon>
        <taxon>Metazoa</taxon>
        <taxon>Ecdysozoa</taxon>
        <taxon>Arthropoda</taxon>
        <taxon>Chelicerata</taxon>
        <taxon>Arachnida</taxon>
        <taxon>Araneae</taxon>
        <taxon>Araneomorphae</taxon>
        <taxon>Entelegynae</taxon>
        <taxon>Araneoidea</taxon>
        <taxon>Araneidae</taxon>
        <taxon>Caerostris</taxon>
    </lineage>
</organism>
<sequence length="75" mass="9086">MHAHHHLPAWRHEEQRNELLIDTFRGIRDWESTCCHSASSELRPRKKQIYRLVWVSFCALARPKRIRNIRICSTH</sequence>
<dbReference type="Proteomes" id="UP001054945">
    <property type="component" value="Unassembled WGS sequence"/>
</dbReference>
<reference evidence="1 2" key="1">
    <citation type="submission" date="2021-06" db="EMBL/GenBank/DDBJ databases">
        <title>Caerostris extrusa draft genome.</title>
        <authorList>
            <person name="Kono N."/>
            <person name="Arakawa K."/>
        </authorList>
    </citation>
    <scope>NUCLEOTIDE SEQUENCE [LARGE SCALE GENOMIC DNA]</scope>
</reference>
<proteinExistence type="predicted"/>
<protein>
    <submittedName>
        <fullName evidence="1">Uncharacterized protein</fullName>
    </submittedName>
</protein>
<keyword evidence="2" id="KW-1185">Reference proteome</keyword>
<accession>A0AAV4WBN5</accession>
<dbReference type="EMBL" id="BPLR01015975">
    <property type="protein sequence ID" value="GIY80152.1"/>
    <property type="molecule type" value="Genomic_DNA"/>
</dbReference>